<accession>A0A7W4I9K1</accession>
<evidence type="ECO:0000313" key="4">
    <source>
        <dbReference type="Proteomes" id="UP000589085"/>
    </source>
</evidence>
<evidence type="ECO:0000313" key="3">
    <source>
        <dbReference type="EMBL" id="MBB2158750.1"/>
    </source>
</evidence>
<sequence>MSDGTVQAAARWSARLRAEDCTEDEQRRFTAWLDEHPRHREVFSLMSGVWASSATLGRNDGRRTAASRRTALTVGIGLAASLFGRPGTPAEAMVLRTATGECRRCVLPGGADLLLDTGSMLVLPPQAARDQAWLADGRIALALSGRAAPLRLATAACILACAAGQFDIRLLDDGLAATVLDGTLTALPASGPAGGTITGAIAIGRATRLTLRAGQPPRIDHPRLDDLIAWRTGRVVFRDTPLAEAIAEMNRYSGRKMDIASPGIGALRISGLYHTGNMDGFARALTRLLPVRIESGATLRIMKLR</sequence>
<dbReference type="Pfam" id="PF04773">
    <property type="entry name" value="FecR"/>
    <property type="match status" value="1"/>
</dbReference>
<organism evidence="3 4">
    <name type="scientific">Gluconacetobacter sacchari</name>
    <dbReference type="NCBI Taxonomy" id="92759"/>
    <lineage>
        <taxon>Bacteria</taxon>
        <taxon>Pseudomonadati</taxon>
        <taxon>Pseudomonadota</taxon>
        <taxon>Alphaproteobacteria</taxon>
        <taxon>Acetobacterales</taxon>
        <taxon>Acetobacteraceae</taxon>
        <taxon>Gluconacetobacter</taxon>
    </lineage>
</organism>
<evidence type="ECO:0000259" key="2">
    <source>
        <dbReference type="Pfam" id="PF16220"/>
    </source>
</evidence>
<gene>
    <name evidence="3" type="ORF">HLH48_00905</name>
</gene>
<dbReference type="PANTHER" id="PTHR30273:SF2">
    <property type="entry name" value="PROTEIN FECR"/>
    <property type="match status" value="1"/>
</dbReference>
<name>A0A7W4I9K1_9PROT</name>
<dbReference type="InterPro" id="IPR012373">
    <property type="entry name" value="Ferrdict_sens_TM"/>
</dbReference>
<feature type="domain" description="FecR N-terminal" evidence="2">
    <location>
        <begin position="7"/>
        <end position="44"/>
    </location>
</feature>
<dbReference type="RefSeq" id="WP_182995613.1">
    <property type="nucleotide sequence ID" value="NZ_JABEQJ010000001.1"/>
</dbReference>
<dbReference type="InterPro" id="IPR006860">
    <property type="entry name" value="FecR"/>
</dbReference>
<dbReference type="Pfam" id="PF16220">
    <property type="entry name" value="DUF4880"/>
    <property type="match status" value="1"/>
</dbReference>
<dbReference type="GO" id="GO:0016989">
    <property type="term" value="F:sigma factor antagonist activity"/>
    <property type="evidence" value="ECO:0007669"/>
    <property type="project" value="TreeGrafter"/>
</dbReference>
<dbReference type="PANTHER" id="PTHR30273">
    <property type="entry name" value="PERIPLASMIC SIGNAL SENSOR AND SIGMA FACTOR ACTIVATOR FECR-RELATED"/>
    <property type="match status" value="1"/>
</dbReference>
<dbReference type="Gene3D" id="3.55.50.30">
    <property type="match status" value="1"/>
</dbReference>
<proteinExistence type="predicted"/>
<comment type="caution">
    <text evidence="3">The sequence shown here is derived from an EMBL/GenBank/DDBJ whole genome shotgun (WGS) entry which is preliminary data.</text>
</comment>
<reference evidence="3 4" key="1">
    <citation type="submission" date="2020-04" db="EMBL/GenBank/DDBJ databases">
        <title>Description of novel Gluconacetobacter.</title>
        <authorList>
            <person name="Sombolestani A."/>
        </authorList>
    </citation>
    <scope>NUCLEOTIDE SEQUENCE [LARGE SCALE GENOMIC DNA]</scope>
    <source>
        <strain evidence="3 4">LMG 19747</strain>
    </source>
</reference>
<dbReference type="PIRSF" id="PIRSF018266">
    <property type="entry name" value="FecR"/>
    <property type="match status" value="1"/>
</dbReference>
<dbReference type="AlphaFoldDB" id="A0A7W4I9K1"/>
<dbReference type="EMBL" id="JABEQJ010000001">
    <property type="protein sequence ID" value="MBB2158750.1"/>
    <property type="molecule type" value="Genomic_DNA"/>
</dbReference>
<evidence type="ECO:0000259" key="1">
    <source>
        <dbReference type="Pfam" id="PF04773"/>
    </source>
</evidence>
<protein>
    <submittedName>
        <fullName evidence="3">DUF4880 domain-containing protein</fullName>
    </submittedName>
</protein>
<dbReference type="Proteomes" id="UP000589085">
    <property type="component" value="Unassembled WGS sequence"/>
</dbReference>
<feature type="domain" description="FecR protein" evidence="1">
    <location>
        <begin position="94"/>
        <end position="183"/>
    </location>
</feature>
<dbReference type="InterPro" id="IPR032623">
    <property type="entry name" value="FecR_N"/>
</dbReference>